<keyword evidence="8" id="KW-1185">Reference proteome</keyword>
<keyword evidence="3 4" id="KW-0539">Nucleus</keyword>
<dbReference type="STRING" id="13370.A0A448YK01"/>
<dbReference type="Gene3D" id="3.60.15.10">
    <property type="entry name" value="Ribonuclease Z/Hydroxyacylglutathione hydrolase-like"/>
    <property type="match status" value="1"/>
</dbReference>
<dbReference type="SMART" id="SM01027">
    <property type="entry name" value="Beta-Casp"/>
    <property type="match status" value="1"/>
</dbReference>
<dbReference type="GO" id="GO:0003723">
    <property type="term" value="F:RNA binding"/>
    <property type="evidence" value="ECO:0007669"/>
    <property type="project" value="UniProtKB-KW"/>
</dbReference>
<evidence type="ECO:0000256" key="1">
    <source>
        <dbReference type="ARBA" id="ARBA00004123"/>
    </source>
</evidence>
<keyword evidence="4" id="KW-0694">RNA-binding</keyword>
<dbReference type="PANTHER" id="PTHR45922">
    <property type="entry name" value="CLEAVAGE AND POLYADENYLATION SPECIFICITY FACTOR SUBUNIT 2"/>
    <property type="match status" value="1"/>
</dbReference>
<comment type="subcellular location">
    <subcellularLocation>
        <location evidence="1 4">Nucleus</location>
    </subcellularLocation>
</comment>
<organism evidence="7 8">
    <name type="scientific">Brettanomyces naardenensis</name>
    <name type="common">Yeast</name>
    <dbReference type="NCBI Taxonomy" id="13370"/>
    <lineage>
        <taxon>Eukaryota</taxon>
        <taxon>Fungi</taxon>
        <taxon>Dikarya</taxon>
        <taxon>Ascomycota</taxon>
        <taxon>Saccharomycotina</taxon>
        <taxon>Pichiomycetes</taxon>
        <taxon>Pichiales</taxon>
        <taxon>Pichiaceae</taxon>
        <taxon>Brettanomyces</taxon>
    </lineage>
</organism>
<feature type="domain" description="Beta-Casp" evidence="6">
    <location>
        <begin position="284"/>
        <end position="406"/>
    </location>
</feature>
<dbReference type="PANTHER" id="PTHR45922:SF1">
    <property type="entry name" value="CLEAVAGE AND POLYADENYLATION SPECIFICITY FACTOR SUBUNIT 2"/>
    <property type="match status" value="1"/>
</dbReference>
<sequence>MFEFLSLAPQQEIEVISDTSEAASSPNDSYDPMMIDESDEEESQEEPRNPLENVSSVQARLITFDHETNILADPGWDGVTDLSYLESVIPKIDLILLSQTTVEYLGALAYLLYKYPILKKIKIYATLPIVKLGRLSTIELYRSVGLIGAVDGSLMEVDDIESCFNSIIPLNYAQSINLQGKLAGITITAYNSGHTLGGSVWLFNKEAEKVVYAPVWNHSKDLFLKPCRFLNQSTMNRPTTFVTGSDLGSSMSHRNRIDSFLQLVQLTLYNGTSIMMPTSISGRFFEILPILDQKVPREIPFYLVSYTGIQSLKSSSNMLEWMSPDITKNWETQSRTPFDSTRIQLITIEDLIARGSNTGPKIVFVEGLGFNEGSLARPAFIELCSRQNTALFLTERPSIGTVLYDVYKSWEDTVSKDGNMKDGSLIIFEKEFSMKVAKEVPLRGKELNSYLKRVDDRRTKRKEMEFEERKNDDLLDNDVIGDEGEDEELEEEDEEEDDEEEEEEEEEEALKTGVKKVTKAIEEIGPNGTLTISGALSKSHSSDEDARTTAKDLLQMPMDFDIRTVKANKNRMFPFIADKFSIDDYGIEINHDDFKRDEERFSLKRDFEESVEDAGDDLRGTAAGRKRRRTGQFGETEQVSTLYSMDPKQNPVSRTSSTKKVAIRCGLTFIDLSGLADLRSWKFNANGLKPRKVIVLPNTTFSGYLGDAYDIMESLVKQQRNKLGLHGIHSGKEPYDNKLNTFHSQSSSGVLGIDFIRGKLNETIDLGSVISSYFLHLADSLDKELQWQVITGGYSLSHISGEVSKASEMENGKKNLFRLVPSDKNIKATNNKISIGDVKLNELRKRLRDMNHVVEFKGDGTLVVDSQLAVRKITDGNLMIDGGTGALFYEVREQIQSMLAYV</sequence>
<dbReference type="FunCoup" id="A0A448YK01">
    <property type="interactions" value="838"/>
</dbReference>
<feature type="compositionally biased region" description="Acidic residues" evidence="5">
    <location>
        <begin position="474"/>
        <end position="508"/>
    </location>
</feature>
<dbReference type="Pfam" id="PF16661">
    <property type="entry name" value="Lactamase_B_6"/>
    <property type="match status" value="1"/>
</dbReference>
<feature type="compositionally biased region" description="Basic and acidic residues" evidence="5">
    <location>
        <begin position="461"/>
        <end position="473"/>
    </location>
</feature>
<feature type="region of interest" description="Disordered" evidence="5">
    <location>
        <begin position="16"/>
        <end position="52"/>
    </location>
</feature>
<dbReference type="InterPro" id="IPR027075">
    <property type="entry name" value="CPSF2"/>
</dbReference>
<feature type="compositionally biased region" description="Polar residues" evidence="5">
    <location>
        <begin position="17"/>
        <end position="28"/>
    </location>
</feature>
<evidence type="ECO:0000313" key="7">
    <source>
        <dbReference type="EMBL" id="VEU21221.1"/>
    </source>
</evidence>
<dbReference type="SUPFAM" id="SSF56281">
    <property type="entry name" value="Metallo-hydrolase/oxidoreductase"/>
    <property type="match status" value="1"/>
</dbReference>
<evidence type="ECO:0000313" key="8">
    <source>
        <dbReference type="Proteomes" id="UP000290900"/>
    </source>
</evidence>
<dbReference type="InterPro" id="IPR036866">
    <property type="entry name" value="RibonucZ/Hydroxyglut_hydro"/>
</dbReference>
<dbReference type="OrthoDB" id="64353at2759"/>
<accession>A0A448YK01</accession>
<feature type="compositionally biased region" description="Polar residues" evidence="5">
    <location>
        <begin position="633"/>
        <end position="643"/>
    </location>
</feature>
<dbReference type="InterPro" id="IPR001279">
    <property type="entry name" value="Metallo-B-lactamas"/>
</dbReference>
<reference evidence="7 8" key="1">
    <citation type="submission" date="2018-12" db="EMBL/GenBank/DDBJ databases">
        <authorList>
            <person name="Tiukova I."/>
            <person name="Dainat J."/>
        </authorList>
    </citation>
    <scope>NUCLEOTIDE SEQUENCE [LARGE SCALE GENOMIC DNA]</scope>
</reference>
<feature type="region of interest" description="Disordered" evidence="5">
    <location>
        <begin position="461"/>
        <end position="514"/>
    </location>
</feature>
<dbReference type="Proteomes" id="UP000290900">
    <property type="component" value="Unassembled WGS sequence"/>
</dbReference>
<feature type="compositionally biased region" description="Acidic residues" evidence="5">
    <location>
        <begin position="34"/>
        <end position="44"/>
    </location>
</feature>
<gene>
    <name evidence="7" type="ORF">BRENAR_LOCUS1956</name>
</gene>
<evidence type="ECO:0000256" key="4">
    <source>
        <dbReference type="RuleBase" id="RU365006"/>
    </source>
</evidence>
<keyword evidence="2 4" id="KW-0507">mRNA processing</keyword>
<feature type="region of interest" description="Disordered" evidence="5">
    <location>
        <begin position="614"/>
        <end position="656"/>
    </location>
</feature>
<evidence type="ECO:0000256" key="3">
    <source>
        <dbReference type="ARBA" id="ARBA00023242"/>
    </source>
</evidence>
<protein>
    <recommendedName>
        <fullName evidence="4">Cleavage and polyadenylation specificity factor subunit 2</fullName>
    </recommendedName>
    <alternativeName>
        <fullName evidence="4">Cleavage and polyadenylation specificity factor 100 kDa subunit</fullName>
    </alternativeName>
</protein>
<evidence type="ECO:0000256" key="5">
    <source>
        <dbReference type="SAM" id="MobiDB-lite"/>
    </source>
</evidence>
<evidence type="ECO:0000259" key="6">
    <source>
        <dbReference type="SMART" id="SM01027"/>
    </source>
</evidence>
<proteinExistence type="inferred from homology"/>
<dbReference type="InterPro" id="IPR025069">
    <property type="entry name" value="Cpsf2_C"/>
</dbReference>
<comment type="similarity">
    <text evidence="4">Belongs to the metallo-beta-lactamase superfamily. RNA-metabolizing metallo-beta-lactamase-like family. CPSF2/YSH1 subfamily.</text>
</comment>
<dbReference type="GO" id="GO:0006397">
    <property type="term" value="P:mRNA processing"/>
    <property type="evidence" value="ECO:0007669"/>
    <property type="project" value="UniProtKB-KW"/>
</dbReference>
<dbReference type="AlphaFoldDB" id="A0A448YK01"/>
<dbReference type="InterPro" id="IPR035639">
    <property type="entry name" value="CPSF2_MBL"/>
</dbReference>
<dbReference type="InterPro" id="IPR022712">
    <property type="entry name" value="Beta_Casp"/>
</dbReference>
<dbReference type="CDD" id="cd16293">
    <property type="entry name" value="CPSF2-like_MBL-fold"/>
    <property type="match status" value="1"/>
</dbReference>
<name>A0A448YK01_BRENA</name>
<dbReference type="InParanoid" id="A0A448YK01"/>
<evidence type="ECO:0000256" key="2">
    <source>
        <dbReference type="ARBA" id="ARBA00022664"/>
    </source>
</evidence>
<dbReference type="Pfam" id="PF13299">
    <property type="entry name" value="CPSF100_C"/>
    <property type="match status" value="1"/>
</dbReference>
<dbReference type="EMBL" id="CAACVR010000011">
    <property type="protein sequence ID" value="VEU21221.1"/>
    <property type="molecule type" value="Genomic_DNA"/>
</dbReference>
<dbReference type="GO" id="GO:0005847">
    <property type="term" value="C:mRNA cleavage and polyadenylation specificity factor complex"/>
    <property type="evidence" value="ECO:0007669"/>
    <property type="project" value="InterPro"/>
</dbReference>